<comment type="caution">
    <text evidence="2">The sequence shown here is derived from an EMBL/GenBank/DDBJ whole genome shotgun (WGS) entry which is preliminary data.</text>
</comment>
<sequence>MFIFTFYMRLLSAGAKYRCPATRLCQCWLCQCLTLWCQWCSGELAAALSDCSPLTQLCPTGPEVAEPRWPGRNLWDRLSVSLQGVTADTISHLADLGRTVTQLEIYDCPDLTVGSLKPLTRCRELQRLSVTPADLPLLRGQLPEGLWCLNVRDCTDLTTVSLEPVTRCRELRRLTLSGGVPDTVSLEPLTRCRWLEHLTLSGGVPNTVSLEPLTRCRELWVLTLSGGVPDSVSLEPLTRCPKLRDLTLSGGGPDTVLDSLSGCPRLEYLTLGDLQRPAETAFTAAAVTRLVKSCRKLDRLYLHCTADTGRTVLTALKEADLGRRSYVWPRTIRLYVPGELCRQLKSQEGRWVKVLEW</sequence>
<evidence type="ECO:0000313" key="3">
    <source>
        <dbReference type="Proteomes" id="UP000440578"/>
    </source>
</evidence>
<protein>
    <submittedName>
        <fullName evidence="2">Uncharacterized protein</fullName>
    </submittedName>
</protein>
<evidence type="ECO:0000256" key="1">
    <source>
        <dbReference type="SAM" id="SignalP"/>
    </source>
</evidence>
<dbReference type="Proteomes" id="UP000440578">
    <property type="component" value="Unassembled WGS sequence"/>
</dbReference>
<proteinExistence type="predicted"/>
<dbReference type="Gene3D" id="3.80.10.10">
    <property type="entry name" value="Ribonuclease Inhibitor"/>
    <property type="match status" value="2"/>
</dbReference>
<name>A0A6A4V4B4_AMPAM</name>
<gene>
    <name evidence="2" type="ORF">FJT64_013179</name>
</gene>
<keyword evidence="1" id="KW-0732">Signal</keyword>
<keyword evidence="3" id="KW-1185">Reference proteome</keyword>
<dbReference type="EMBL" id="VIIS01002112">
    <property type="protein sequence ID" value="KAF0288465.1"/>
    <property type="molecule type" value="Genomic_DNA"/>
</dbReference>
<feature type="chain" id="PRO_5025552875" evidence="1">
    <location>
        <begin position="16"/>
        <end position="357"/>
    </location>
</feature>
<feature type="signal peptide" evidence="1">
    <location>
        <begin position="1"/>
        <end position="15"/>
    </location>
</feature>
<dbReference type="AlphaFoldDB" id="A0A6A4V4B4"/>
<accession>A0A6A4V4B4</accession>
<organism evidence="2 3">
    <name type="scientific">Amphibalanus amphitrite</name>
    <name type="common">Striped barnacle</name>
    <name type="synonym">Balanus amphitrite</name>
    <dbReference type="NCBI Taxonomy" id="1232801"/>
    <lineage>
        <taxon>Eukaryota</taxon>
        <taxon>Metazoa</taxon>
        <taxon>Ecdysozoa</taxon>
        <taxon>Arthropoda</taxon>
        <taxon>Crustacea</taxon>
        <taxon>Multicrustacea</taxon>
        <taxon>Cirripedia</taxon>
        <taxon>Thoracica</taxon>
        <taxon>Thoracicalcarea</taxon>
        <taxon>Balanomorpha</taxon>
        <taxon>Balanoidea</taxon>
        <taxon>Balanidae</taxon>
        <taxon>Amphibalaninae</taxon>
        <taxon>Amphibalanus</taxon>
    </lineage>
</organism>
<reference evidence="2 3" key="1">
    <citation type="submission" date="2019-07" db="EMBL/GenBank/DDBJ databases">
        <title>Draft genome assembly of a fouling barnacle, Amphibalanus amphitrite (Darwin, 1854): The first reference genome for Thecostraca.</title>
        <authorList>
            <person name="Kim W."/>
        </authorList>
    </citation>
    <scope>NUCLEOTIDE SEQUENCE [LARGE SCALE GENOMIC DNA]</scope>
    <source>
        <strain evidence="2">SNU_AA5</strain>
        <tissue evidence="2">Soma without cirri and trophi</tissue>
    </source>
</reference>
<dbReference type="SUPFAM" id="SSF52047">
    <property type="entry name" value="RNI-like"/>
    <property type="match status" value="1"/>
</dbReference>
<dbReference type="OrthoDB" id="6405456at2759"/>
<dbReference type="InterPro" id="IPR032675">
    <property type="entry name" value="LRR_dom_sf"/>
</dbReference>
<evidence type="ECO:0000313" key="2">
    <source>
        <dbReference type="EMBL" id="KAF0288465.1"/>
    </source>
</evidence>